<evidence type="ECO:0000313" key="4">
    <source>
        <dbReference type="Proteomes" id="UP001174936"/>
    </source>
</evidence>
<dbReference type="Proteomes" id="UP001174936">
    <property type="component" value="Unassembled WGS sequence"/>
</dbReference>
<dbReference type="AlphaFoldDB" id="A0AA39YHF6"/>
<feature type="transmembrane region" description="Helical" evidence="2">
    <location>
        <begin position="86"/>
        <end position="106"/>
    </location>
</feature>
<protein>
    <submittedName>
        <fullName evidence="3">Uncharacterized protein</fullName>
    </submittedName>
</protein>
<accession>A0AA39YHF6</accession>
<feature type="transmembrane region" description="Helical" evidence="2">
    <location>
        <begin position="27"/>
        <end position="47"/>
    </location>
</feature>
<keyword evidence="2" id="KW-1133">Transmembrane helix</keyword>
<name>A0AA39YHF6_9PEZI</name>
<feature type="transmembrane region" description="Helical" evidence="2">
    <location>
        <begin position="252"/>
        <end position="273"/>
    </location>
</feature>
<dbReference type="EMBL" id="JAULSV010000002">
    <property type="protein sequence ID" value="KAK0652682.1"/>
    <property type="molecule type" value="Genomic_DNA"/>
</dbReference>
<sequence length="498" mass="54764">MAFDFAALAARETETPYECLSDSATDYYGLGVRLGIYFAWLGSYIANTLLPAEFAGAADTSAVFLLALLVAMTNDSRTHALTQIDGLTLMHLCGGTVFGVLSIWGYRTRLYYDNGPRAVRNFGGFGTHLRLAISLGVSVYGLWFWLYGISDSLVVLSSENDTAEEPNDIQCATIYTFFFAKLQAVGGIRYYYTVVSAACALWFGVMFIVSSIAGVATFQKIRTLKDFFNWGTGNRAKYATGFTRQELKYMFMFLRVGNFLWLLWSAVTVEVTLNFNHVNGVLGGRHDGGQLQLPSQLLPFLIGLFSFLRTLYFLLKQAFESKEKRKAGKEKDEANEVLESQVIVSPMHFSPLPSKLEFGNNGFAPELPRADSYQIVARSLAIRLLVGWLPWLGLVVHPDTAVKSRLSALVERGTGLTAVSPRSTGLAPDTQYHQQFQQWAADTPGRSTPVLVPVQFVQMQPGQFTPPTASGTFAAPQGQPGQLPQGMPGHYPPSAPAQ</sequence>
<feature type="transmembrane region" description="Helical" evidence="2">
    <location>
        <begin position="190"/>
        <end position="218"/>
    </location>
</feature>
<reference evidence="3" key="1">
    <citation type="submission" date="2023-06" db="EMBL/GenBank/DDBJ databases">
        <title>Genome-scale phylogeny and comparative genomics of the fungal order Sordariales.</title>
        <authorList>
            <consortium name="Lawrence Berkeley National Laboratory"/>
            <person name="Hensen N."/>
            <person name="Bonometti L."/>
            <person name="Westerberg I."/>
            <person name="Brannstrom I.O."/>
            <person name="Guillou S."/>
            <person name="Cros-Aarteil S."/>
            <person name="Calhoun S."/>
            <person name="Haridas S."/>
            <person name="Kuo A."/>
            <person name="Mondo S."/>
            <person name="Pangilinan J."/>
            <person name="Riley R."/>
            <person name="Labutti K."/>
            <person name="Andreopoulos B."/>
            <person name="Lipzen A."/>
            <person name="Chen C."/>
            <person name="Yanf M."/>
            <person name="Daum C."/>
            <person name="Ng V."/>
            <person name="Clum A."/>
            <person name="Steindorff A."/>
            <person name="Ohm R."/>
            <person name="Martin F."/>
            <person name="Silar P."/>
            <person name="Natvig D."/>
            <person name="Lalanne C."/>
            <person name="Gautier V."/>
            <person name="Ament-Velasquez S.L."/>
            <person name="Kruys A."/>
            <person name="Hutchinson M.I."/>
            <person name="Powell A.J."/>
            <person name="Barry K."/>
            <person name="Miller A.N."/>
            <person name="Grigoriev I.V."/>
            <person name="Debuchy R."/>
            <person name="Gladieux P."/>
            <person name="Thoren M.H."/>
            <person name="Johannesson H."/>
        </authorList>
    </citation>
    <scope>NUCLEOTIDE SEQUENCE</scope>
    <source>
        <strain evidence="3">SMH2532-1</strain>
    </source>
</reference>
<feature type="transmembrane region" description="Helical" evidence="2">
    <location>
        <begin position="293"/>
        <end position="315"/>
    </location>
</feature>
<feature type="compositionally biased region" description="Low complexity" evidence="1">
    <location>
        <begin position="476"/>
        <end position="489"/>
    </location>
</feature>
<comment type="caution">
    <text evidence="3">The sequence shown here is derived from an EMBL/GenBank/DDBJ whole genome shotgun (WGS) entry which is preliminary data.</text>
</comment>
<keyword evidence="4" id="KW-1185">Reference proteome</keyword>
<feature type="transmembrane region" description="Helical" evidence="2">
    <location>
        <begin position="127"/>
        <end position="146"/>
    </location>
</feature>
<feature type="region of interest" description="Disordered" evidence="1">
    <location>
        <begin position="463"/>
        <end position="498"/>
    </location>
</feature>
<organism evidence="3 4">
    <name type="scientific">Cercophora newfieldiana</name>
    <dbReference type="NCBI Taxonomy" id="92897"/>
    <lineage>
        <taxon>Eukaryota</taxon>
        <taxon>Fungi</taxon>
        <taxon>Dikarya</taxon>
        <taxon>Ascomycota</taxon>
        <taxon>Pezizomycotina</taxon>
        <taxon>Sordariomycetes</taxon>
        <taxon>Sordariomycetidae</taxon>
        <taxon>Sordariales</taxon>
        <taxon>Lasiosphaeriaceae</taxon>
        <taxon>Cercophora</taxon>
    </lineage>
</organism>
<keyword evidence="2" id="KW-0472">Membrane</keyword>
<proteinExistence type="predicted"/>
<evidence type="ECO:0000256" key="2">
    <source>
        <dbReference type="SAM" id="Phobius"/>
    </source>
</evidence>
<evidence type="ECO:0000313" key="3">
    <source>
        <dbReference type="EMBL" id="KAK0652682.1"/>
    </source>
</evidence>
<keyword evidence="2" id="KW-0812">Transmembrane</keyword>
<gene>
    <name evidence="3" type="ORF">B0T16DRAFT_443848</name>
</gene>
<feature type="transmembrane region" description="Helical" evidence="2">
    <location>
        <begin position="54"/>
        <end position="74"/>
    </location>
</feature>
<evidence type="ECO:0000256" key="1">
    <source>
        <dbReference type="SAM" id="MobiDB-lite"/>
    </source>
</evidence>